<accession>A0AAU8PB84</accession>
<dbReference type="RefSeq" id="WP_013823500.1">
    <property type="nucleotide sequence ID" value="NC_015573.1"/>
</dbReference>
<organism evidence="3 4">
    <name type="scientific">Desulfofundulus kuznetsovii (strain DSM 6115 / VKM B-1805 / 17)</name>
    <name type="common">Desulfotomaculum kuznetsovii</name>
    <dbReference type="NCBI Taxonomy" id="760568"/>
    <lineage>
        <taxon>Bacteria</taxon>
        <taxon>Bacillati</taxon>
        <taxon>Bacillota</taxon>
        <taxon>Clostridia</taxon>
        <taxon>Eubacteriales</taxon>
        <taxon>Peptococcaceae</taxon>
        <taxon>Desulfofundulus</taxon>
    </lineage>
</organism>
<evidence type="ECO:0000313" key="4">
    <source>
        <dbReference type="Proteomes" id="UP000009229"/>
    </source>
</evidence>
<proteinExistence type="predicted"/>
<feature type="transmembrane region" description="Helical" evidence="1">
    <location>
        <begin position="75"/>
        <end position="97"/>
    </location>
</feature>
<evidence type="ECO:0000256" key="1">
    <source>
        <dbReference type="SAM" id="Phobius"/>
    </source>
</evidence>
<dbReference type="InterPro" id="IPR003675">
    <property type="entry name" value="Rce1/LyrA-like_dom"/>
</dbReference>
<gene>
    <name evidence="3" type="ordered locus">Desku_2459</name>
</gene>
<dbReference type="EMBL" id="CP002770">
    <property type="protein sequence ID" value="AEG15989.1"/>
    <property type="molecule type" value="Genomic_DNA"/>
</dbReference>
<feature type="domain" description="CAAX prenyl protease 2/Lysostaphin resistance protein A-like" evidence="2">
    <location>
        <begin position="88"/>
        <end position="192"/>
    </location>
</feature>
<protein>
    <submittedName>
        <fullName evidence="3">Abortive infection protein</fullName>
    </submittedName>
</protein>
<dbReference type="Pfam" id="PF02517">
    <property type="entry name" value="Rce1-like"/>
    <property type="match status" value="1"/>
</dbReference>
<keyword evidence="1" id="KW-1133">Transmembrane helix</keyword>
<evidence type="ECO:0000259" key="2">
    <source>
        <dbReference type="Pfam" id="PF02517"/>
    </source>
</evidence>
<feature type="transmembrane region" description="Helical" evidence="1">
    <location>
        <begin position="12"/>
        <end position="30"/>
    </location>
</feature>
<keyword evidence="1" id="KW-0812">Transmembrane</keyword>
<keyword evidence="4" id="KW-1185">Reference proteome</keyword>
<dbReference type="KEGG" id="dku:Desku_2459"/>
<name>A0AAU8PB84_DESK7</name>
<feature type="transmembrane region" description="Helical" evidence="1">
    <location>
        <begin position="42"/>
        <end position="63"/>
    </location>
</feature>
<reference evidence="4" key="1">
    <citation type="submission" date="2011-05" db="EMBL/GenBank/DDBJ databases">
        <title>Complete sequence of Desulfotomaculum kuznetsovii DSM 6115.</title>
        <authorList>
            <person name="Lucas S."/>
            <person name="Han J."/>
            <person name="Lapidus A."/>
            <person name="Cheng J.-F."/>
            <person name="Goodwin L."/>
            <person name="Pitluck S."/>
            <person name="Peters L."/>
            <person name="Mikhailova N."/>
            <person name="Lu M."/>
            <person name="Saunders E."/>
            <person name="Han C."/>
            <person name="Tapia R."/>
            <person name="Land M."/>
            <person name="Hauser L."/>
            <person name="Kyrpides N."/>
            <person name="Ivanova N."/>
            <person name="Pagani I."/>
            <person name="Nazina T."/>
            <person name="Ivanova A."/>
            <person name="Parshina S."/>
            <person name="Kuever J."/>
            <person name="Muyzer G."/>
            <person name="Plugge C."/>
            <person name="Stams A."/>
            <person name="Woyke T."/>
        </authorList>
    </citation>
    <scope>NUCLEOTIDE SEQUENCE [LARGE SCALE GENOMIC DNA]</scope>
    <source>
        <strain evidence="4">DSM 6115 / VKM B-1805 / 17</strain>
    </source>
</reference>
<keyword evidence="1" id="KW-0472">Membrane</keyword>
<dbReference type="Proteomes" id="UP000009229">
    <property type="component" value="Chromosome"/>
</dbReference>
<dbReference type="GO" id="GO:0004175">
    <property type="term" value="F:endopeptidase activity"/>
    <property type="evidence" value="ECO:0007669"/>
    <property type="project" value="UniProtKB-ARBA"/>
</dbReference>
<dbReference type="AlphaFoldDB" id="A0AAU8PB84"/>
<sequence length="206" mass="22733">MLKIFIISSATLIFVSDLILVAFSALGLAHNPSLFLLDIKSIPSILIGVFAGLSMAIAGHYILGKIRLWDESVAYLVGNALTSGGLHKLFIVSLTAGLVEETYTRGTLLLIFNDKNFPGFSFILAFILVNSIWSISHLFHRINDLYTNPLLTLKKALPHIIVIFITGIPFTVIAFAYNSLLPPILAHMTLDLAYGIFHRKKLHSSR</sequence>
<feature type="transmembrane region" description="Helical" evidence="1">
    <location>
        <begin position="156"/>
        <end position="174"/>
    </location>
</feature>
<dbReference type="GO" id="GO:0080120">
    <property type="term" value="P:CAAX-box protein maturation"/>
    <property type="evidence" value="ECO:0007669"/>
    <property type="project" value="UniProtKB-ARBA"/>
</dbReference>
<feature type="transmembrane region" description="Helical" evidence="1">
    <location>
        <begin position="117"/>
        <end position="135"/>
    </location>
</feature>
<evidence type="ECO:0000313" key="3">
    <source>
        <dbReference type="EMBL" id="AEG15989.1"/>
    </source>
</evidence>